<dbReference type="Proteomes" id="UP000051446">
    <property type="component" value="Unassembled WGS sequence"/>
</dbReference>
<keyword evidence="1" id="KW-0472">Membrane</keyword>
<accession>A0A0R2YHB4</accession>
<protein>
    <submittedName>
        <fullName evidence="2">Uncharacterized protein</fullName>
    </submittedName>
</protein>
<dbReference type="AlphaFoldDB" id="A0A0R2YHB4"/>
<name>A0A0R2YHB4_9PSED</name>
<dbReference type="PATRIC" id="fig|75588.4.peg.4856"/>
<keyword evidence="1" id="KW-0812">Transmembrane</keyword>
<organism evidence="2 3">
    <name type="scientific">Pseudomonas libanensis</name>
    <dbReference type="NCBI Taxonomy" id="75588"/>
    <lineage>
        <taxon>Bacteria</taxon>
        <taxon>Pseudomonadati</taxon>
        <taxon>Pseudomonadota</taxon>
        <taxon>Gammaproteobacteria</taxon>
        <taxon>Pseudomonadales</taxon>
        <taxon>Pseudomonadaceae</taxon>
        <taxon>Pseudomonas</taxon>
    </lineage>
</organism>
<dbReference type="EMBL" id="JYLH01000006">
    <property type="protein sequence ID" value="KRP45889.1"/>
    <property type="molecule type" value="Genomic_DNA"/>
</dbReference>
<comment type="caution">
    <text evidence="2">The sequence shown here is derived from an EMBL/GenBank/DDBJ whole genome shotgun (WGS) entry which is preliminary data.</text>
</comment>
<evidence type="ECO:0000313" key="2">
    <source>
        <dbReference type="EMBL" id="KRP45889.1"/>
    </source>
</evidence>
<gene>
    <name evidence="2" type="ORF">TU73_12230</name>
</gene>
<keyword evidence="1" id="KW-1133">Transmembrane helix</keyword>
<feature type="transmembrane region" description="Helical" evidence="1">
    <location>
        <begin position="6"/>
        <end position="32"/>
    </location>
</feature>
<sequence length="129" mass="14671">MTSIDAWSPWVALIIVGAPILLAMVSFVYSLYLRSRHLDAIKEALKNSHYIYLWGPSLGRRGLIWSLLEIVKITGMITMPKTHIRLGDLAPMDAENFPPRLRRLLKIKAVIMIGGGIWWAVVFALLQFR</sequence>
<evidence type="ECO:0000313" key="3">
    <source>
        <dbReference type="Proteomes" id="UP000051446"/>
    </source>
</evidence>
<proteinExistence type="predicted"/>
<reference evidence="2 3" key="1">
    <citation type="submission" date="2015-02" db="EMBL/GenBank/DDBJ databases">
        <title>Pseudomonas helleri sp. nov. and Pseudomonas weihenstephanensis sp. nov., isolated from raw cows milk.</title>
        <authorList>
            <person name="von Neubeck M."/>
            <person name="Huptas C."/>
            <person name="Wenning M."/>
            <person name="Scherer S."/>
        </authorList>
    </citation>
    <scope>NUCLEOTIDE SEQUENCE [LARGE SCALE GENOMIC DNA]</scope>
    <source>
        <strain evidence="2 3">DSM 17149</strain>
    </source>
</reference>
<evidence type="ECO:0000256" key="1">
    <source>
        <dbReference type="SAM" id="Phobius"/>
    </source>
</evidence>
<feature type="transmembrane region" description="Helical" evidence="1">
    <location>
        <begin position="109"/>
        <end position="128"/>
    </location>
</feature>